<sequence length="250" mass="26752">MTASPAPVVILVAPQLGENIGMVARAMANFGLSELRLVNPRDGWPSEKALSAASGADWVVEGARVYGSTAEAIADLGVVLATTARPREMAKPVLDPQAAAERLAGRIDAGETAGILFGGERAGLDNDDVALADAVITFPTAPEFASLNLAQSVLLTGYEWFRTRGLEGGRPRQAAPPLAPKADLQRLFEHLESELDAAGFLFPPEKRPTMVRNLRTIFLKADLTDQEVRSLRGVVRALSELKQRRGTDTN</sequence>
<dbReference type="Proteomes" id="UP001320898">
    <property type="component" value="Unassembled WGS sequence"/>
</dbReference>
<accession>A0AAW5R1L8</accession>
<evidence type="ECO:0000256" key="4">
    <source>
        <dbReference type="ARBA" id="ARBA00022691"/>
    </source>
</evidence>
<dbReference type="InterPro" id="IPR029028">
    <property type="entry name" value="Alpha/beta_knot_MTases"/>
</dbReference>
<dbReference type="GO" id="GO:0008173">
    <property type="term" value="F:RNA methyltransferase activity"/>
    <property type="evidence" value="ECO:0007669"/>
    <property type="project" value="InterPro"/>
</dbReference>
<name>A0AAW5R1L8_9HYPH</name>
<reference evidence="6 7" key="1">
    <citation type="submission" date="2022-04" db="EMBL/GenBank/DDBJ databases">
        <authorList>
            <person name="Ye Y.-Q."/>
            <person name="Du Z.-J."/>
        </authorList>
    </citation>
    <scope>NUCLEOTIDE SEQUENCE [LARGE SCALE GENOMIC DNA]</scope>
    <source>
        <strain evidence="6 7">A6E488</strain>
    </source>
</reference>
<comment type="caution">
    <text evidence="6">The sequence shown here is derived from an EMBL/GenBank/DDBJ whole genome shotgun (WGS) entry which is preliminary data.</text>
</comment>
<proteinExistence type="inferred from homology"/>
<evidence type="ECO:0000256" key="2">
    <source>
        <dbReference type="ARBA" id="ARBA00022603"/>
    </source>
</evidence>
<evidence type="ECO:0000256" key="1">
    <source>
        <dbReference type="ARBA" id="ARBA00007228"/>
    </source>
</evidence>
<gene>
    <name evidence="6" type="ORF">MUB46_12100</name>
</gene>
<keyword evidence="7" id="KW-1185">Reference proteome</keyword>
<dbReference type="RefSeq" id="WP_261616182.1">
    <property type="nucleotide sequence ID" value="NZ_JALIDZ010000005.1"/>
</dbReference>
<dbReference type="Gene3D" id="1.10.8.590">
    <property type="match status" value="1"/>
</dbReference>
<comment type="similarity">
    <text evidence="1">Belongs to the class IV-like SAM-binding methyltransferase superfamily. RNA methyltransferase TrmH family.</text>
</comment>
<keyword evidence="4" id="KW-0949">S-adenosyl-L-methionine</keyword>
<evidence type="ECO:0000313" key="6">
    <source>
        <dbReference type="EMBL" id="MCT8972601.1"/>
    </source>
</evidence>
<dbReference type="AlphaFoldDB" id="A0AAW5R1L8"/>
<dbReference type="GO" id="GO:0003723">
    <property type="term" value="F:RNA binding"/>
    <property type="evidence" value="ECO:0007669"/>
    <property type="project" value="InterPro"/>
</dbReference>
<dbReference type="Gene3D" id="3.40.1280.10">
    <property type="match status" value="1"/>
</dbReference>
<evidence type="ECO:0000256" key="3">
    <source>
        <dbReference type="ARBA" id="ARBA00022679"/>
    </source>
</evidence>
<dbReference type="CDD" id="cd18093">
    <property type="entry name" value="SpoU-like_TrmJ"/>
    <property type="match status" value="1"/>
</dbReference>
<dbReference type="InterPro" id="IPR004384">
    <property type="entry name" value="RNA_MeTrfase_TrmJ/LasT"/>
</dbReference>
<dbReference type="SUPFAM" id="SSF75217">
    <property type="entry name" value="alpha/beta knot"/>
    <property type="match status" value="1"/>
</dbReference>
<dbReference type="PANTHER" id="PTHR42786:SF7">
    <property type="entry name" value="TRNA_RRNA METHYLTRANSFERASE SPOU TYPE DOMAIN-CONTAINING PROTEIN"/>
    <property type="match status" value="1"/>
</dbReference>
<dbReference type="Pfam" id="PF00588">
    <property type="entry name" value="SpoU_methylase"/>
    <property type="match status" value="1"/>
</dbReference>
<dbReference type="InterPro" id="IPR001537">
    <property type="entry name" value="SpoU_MeTrfase"/>
</dbReference>
<protein>
    <submittedName>
        <fullName evidence="6">RNA methyltransferase</fullName>
    </submittedName>
</protein>
<evidence type="ECO:0000313" key="7">
    <source>
        <dbReference type="Proteomes" id="UP001320898"/>
    </source>
</evidence>
<dbReference type="GO" id="GO:0002128">
    <property type="term" value="P:tRNA nucleoside ribose methylation"/>
    <property type="evidence" value="ECO:0007669"/>
    <property type="project" value="TreeGrafter"/>
</dbReference>
<dbReference type="EMBL" id="JALIDZ010000005">
    <property type="protein sequence ID" value="MCT8972601.1"/>
    <property type="molecule type" value="Genomic_DNA"/>
</dbReference>
<organism evidence="6 7">
    <name type="scientific">Microbaculum marinisediminis</name>
    <dbReference type="NCBI Taxonomy" id="2931392"/>
    <lineage>
        <taxon>Bacteria</taxon>
        <taxon>Pseudomonadati</taxon>
        <taxon>Pseudomonadota</taxon>
        <taxon>Alphaproteobacteria</taxon>
        <taxon>Hyphomicrobiales</taxon>
        <taxon>Tepidamorphaceae</taxon>
        <taxon>Microbaculum</taxon>
    </lineage>
</organism>
<dbReference type="GO" id="GO:0005829">
    <property type="term" value="C:cytosol"/>
    <property type="evidence" value="ECO:0007669"/>
    <property type="project" value="TreeGrafter"/>
</dbReference>
<dbReference type="PIRSF" id="PIRSF004808">
    <property type="entry name" value="LasT"/>
    <property type="match status" value="1"/>
</dbReference>
<feature type="domain" description="tRNA/rRNA methyltransferase SpoU type" evidence="5">
    <location>
        <begin position="8"/>
        <end position="156"/>
    </location>
</feature>
<keyword evidence="2 6" id="KW-0489">Methyltransferase</keyword>
<evidence type="ECO:0000259" key="5">
    <source>
        <dbReference type="Pfam" id="PF00588"/>
    </source>
</evidence>
<keyword evidence="3" id="KW-0808">Transferase</keyword>
<dbReference type="InterPro" id="IPR029026">
    <property type="entry name" value="tRNA_m1G_MTases_N"/>
</dbReference>
<dbReference type="PANTHER" id="PTHR42786">
    <property type="entry name" value="TRNA/RRNA METHYLTRANSFERASE"/>
    <property type="match status" value="1"/>
</dbReference>